<protein>
    <submittedName>
        <fullName evidence="1">DNA-binding protein</fullName>
    </submittedName>
</protein>
<organism evidence="1 2">
    <name type="scientific">Pseudoclavibacter chungangensis</name>
    <dbReference type="NCBI Taxonomy" id="587635"/>
    <lineage>
        <taxon>Bacteria</taxon>
        <taxon>Bacillati</taxon>
        <taxon>Actinomycetota</taxon>
        <taxon>Actinomycetes</taxon>
        <taxon>Micrococcales</taxon>
        <taxon>Microbacteriaceae</taxon>
        <taxon>Pseudoclavibacter</taxon>
    </lineage>
</organism>
<dbReference type="AlphaFoldDB" id="A0A7J5BN47"/>
<gene>
    <name evidence="1" type="ORF">F8O01_15380</name>
</gene>
<dbReference type="RefSeq" id="WP_158041798.1">
    <property type="nucleotide sequence ID" value="NZ_JACCFV010000001.1"/>
</dbReference>
<sequence>MPKTLTDALSTEQASAFLGGRPSPKTLANWRSLGIGPAYIKYGDGLVAYLVEDLEAFRRSRRVVTRGAR</sequence>
<dbReference type="Proteomes" id="UP000467240">
    <property type="component" value="Unassembled WGS sequence"/>
</dbReference>
<accession>A0A7J5BN47</accession>
<dbReference type="OrthoDB" id="5524782at2"/>
<dbReference type="SUPFAM" id="SSF46955">
    <property type="entry name" value="Putative DNA-binding domain"/>
    <property type="match status" value="1"/>
</dbReference>
<dbReference type="InterPro" id="IPR009061">
    <property type="entry name" value="DNA-bd_dom_put_sf"/>
</dbReference>
<dbReference type="EMBL" id="WBJZ01000024">
    <property type="protein sequence ID" value="KAB1653249.1"/>
    <property type="molecule type" value="Genomic_DNA"/>
</dbReference>
<proteinExistence type="predicted"/>
<evidence type="ECO:0000313" key="2">
    <source>
        <dbReference type="Proteomes" id="UP000467240"/>
    </source>
</evidence>
<keyword evidence="1" id="KW-0238">DNA-binding</keyword>
<comment type="caution">
    <text evidence="1">The sequence shown here is derived from an EMBL/GenBank/DDBJ whole genome shotgun (WGS) entry which is preliminary data.</text>
</comment>
<keyword evidence="2" id="KW-1185">Reference proteome</keyword>
<evidence type="ECO:0000313" key="1">
    <source>
        <dbReference type="EMBL" id="KAB1653249.1"/>
    </source>
</evidence>
<name>A0A7J5BN47_9MICO</name>
<dbReference type="GO" id="GO:0003677">
    <property type="term" value="F:DNA binding"/>
    <property type="evidence" value="ECO:0007669"/>
    <property type="project" value="UniProtKB-KW"/>
</dbReference>
<reference evidence="1 2" key="1">
    <citation type="submission" date="2019-09" db="EMBL/GenBank/DDBJ databases">
        <title>Phylogeny of genus Pseudoclavibacter and closely related genus.</title>
        <authorList>
            <person name="Li Y."/>
        </authorList>
    </citation>
    <scope>NUCLEOTIDE SEQUENCE [LARGE SCALE GENOMIC DNA]</scope>
    <source>
        <strain evidence="1 2">DSM 23821</strain>
    </source>
</reference>